<accession>A0A9D2TNZ1</accession>
<evidence type="ECO:0000313" key="3">
    <source>
        <dbReference type="Proteomes" id="UP000823858"/>
    </source>
</evidence>
<evidence type="ECO:0000256" key="1">
    <source>
        <dbReference type="SAM" id="Phobius"/>
    </source>
</evidence>
<reference evidence="2" key="1">
    <citation type="journal article" date="2021" name="PeerJ">
        <title>Extensive microbial diversity within the chicken gut microbiome revealed by metagenomics and culture.</title>
        <authorList>
            <person name="Gilroy R."/>
            <person name="Ravi A."/>
            <person name="Getino M."/>
            <person name="Pursley I."/>
            <person name="Horton D.L."/>
            <person name="Alikhan N.F."/>
            <person name="Baker D."/>
            <person name="Gharbi K."/>
            <person name="Hall N."/>
            <person name="Watson M."/>
            <person name="Adriaenssens E.M."/>
            <person name="Foster-Nyarko E."/>
            <person name="Jarju S."/>
            <person name="Secka A."/>
            <person name="Antonio M."/>
            <person name="Oren A."/>
            <person name="Chaudhuri R.R."/>
            <person name="La Ragione R."/>
            <person name="Hildebrand F."/>
            <person name="Pallen M.J."/>
        </authorList>
    </citation>
    <scope>NUCLEOTIDE SEQUENCE</scope>
    <source>
        <strain evidence="2">ChiHjej13B12-4958</strain>
    </source>
</reference>
<feature type="transmembrane region" description="Helical" evidence="1">
    <location>
        <begin position="77"/>
        <end position="97"/>
    </location>
</feature>
<dbReference type="AlphaFoldDB" id="A0A9D2TNZ1"/>
<reference evidence="2" key="2">
    <citation type="submission" date="2021-04" db="EMBL/GenBank/DDBJ databases">
        <authorList>
            <person name="Gilroy R."/>
        </authorList>
    </citation>
    <scope>NUCLEOTIDE SEQUENCE</scope>
    <source>
        <strain evidence="2">ChiHjej13B12-4958</strain>
    </source>
</reference>
<sequence>MPTMFPVSHNSDPNDPNRRIDYWQPGDGIPGTAKTAFVLLLISSIGLLYSGVMMWVIERPVVDDAEQMAHINTVSTNMKWVGTVQIAGALLIALLLPALLKGDGKRRRWLMVVISITMVFTVLAWVMGIGGLEHALIALVMALAALAMYRPTVRTFFGGSPGELER</sequence>
<keyword evidence="1" id="KW-0812">Transmembrane</keyword>
<proteinExistence type="predicted"/>
<comment type="caution">
    <text evidence="2">The sequence shown here is derived from an EMBL/GenBank/DDBJ whole genome shotgun (WGS) entry which is preliminary data.</text>
</comment>
<feature type="transmembrane region" description="Helical" evidence="1">
    <location>
        <begin position="109"/>
        <end position="126"/>
    </location>
</feature>
<evidence type="ECO:0000313" key="2">
    <source>
        <dbReference type="EMBL" id="HJC84163.1"/>
    </source>
</evidence>
<name>A0A9D2TNZ1_9CORY</name>
<protein>
    <submittedName>
        <fullName evidence="2">Uncharacterized protein</fullName>
    </submittedName>
</protein>
<gene>
    <name evidence="2" type="ORF">H9751_01150</name>
</gene>
<organism evidence="2 3">
    <name type="scientific">Candidatus Corynebacterium faecigallinarum</name>
    <dbReference type="NCBI Taxonomy" id="2838528"/>
    <lineage>
        <taxon>Bacteria</taxon>
        <taxon>Bacillati</taxon>
        <taxon>Actinomycetota</taxon>
        <taxon>Actinomycetes</taxon>
        <taxon>Mycobacteriales</taxon>
        <taxon>Corynebacteriaceae</taxon>
        <taxon>Corynebacterium</taxon>
    </lineage>
</organism>
<dbReference type="Proteomes" id="UP000823858">
    <property type="component" value="Unassembled WGS sequence"/>
</dbReference>
<keyword evidence="1" id="KW-0472">Membrane</keyword>
<feature type="transmembrane region" description="Helical" evidence="1">
    <location>
        <begin position="36"/>
        <end position="57"/>
    </location>
</feature>
<keyword evidence="1" id="KW-1133">Transmembrane helix</keyword>
<dbReference type="EMBL" id="DWVP01000001">
    <property type="protein sequence ID" value="HJC84163.1"/>
    <property type="molecule type" value="Genomic_DNA"/>
</dbReference>